<dbReference type="EMBL" id="HBEM01027629">
    <property type="protein sequence ID" value="CAD8459863.1"/>
    <property type="molecule type" value="Transcribed_RNA"/>
</dbReference>
<evidence type="ECO:0000256" key="6">
    <source>
        <dbReference type="SAM" id="Phobius"/>
    </source>
</evidence>
<dbReference type="GO" id="GO:0003847">
    <property type="term" value="F:1-alkyl-2-acetylglycerophosphocholine esterase activity"/>
    <property type="evidence" value="ECO:0007669"/>
    <property type="project" value="UniProtKB-EC"/>
</dbReference>
<dbReference type="PANTHER" id="PTHR10272">
    <property type="entry name" value="PLATELET-ACTIVATING FACTOR ACETYLHYDROLASE"/>
    <property type="match status" value="1"/>
</dbReference>
<feature type="transmembrane region" description="Helical" evidence="6">
    <location>
        <begin position="30"/>
        <end position="48"/>
    </location>
</feature>
<evidence type="ECO:0000256" key="3">
    <source>
        <dbReference type="ARBA" id="ARBA00022963"/>
    </source>
</evidence>
<dbReference type="PANTHER" id="PTHR10272:SF0">
    <property type="entry name" value="PLATELET-ACTIVATING FACTOR ACETYLHYDROLASE"/>
    <property type="match status" value="1"/>
</dbReference>
<keyword evidence="3" id="KW-0442">Lipid degradation</keyword>
<feature type="region of interest" description="Disordered" evidence="5">
    <location>
        <begin position="462"/>
        <end position="496"/>
    </location>
</feature>
<protein>
    <recommendedName>
        <fullName evidence="1">1-alkyl-2-acetylglycerophosphocholine esterase</fullName>
        <ecNumber evidence="1">3.1.1.47</ecNumber>
    </recommendedName>
</protein>
<dbReference type="Gene3D" id="3.40.50.1820">
    <property type="entry name" value="alpha/beta hydrolase"/>
    <property type="match status" value="1"/>
</dbReference>
<evidence type="ECO:0000313" key="7">
    <source>
        <dbReference type="EMBL" id="CAD8459863.1"/>
    </source>
</evidence>
<dbReference type="AlphaFoldDB" id="A0A7S0DQU8"/>
<name>A0A7S0DQU8_9EUKA</name>
<keyword evidence="4" id="KW-0443">Lipid metabolism</keyword>
<keyword evidence="6" id="KW-0812">Transmembrane</keyword>
<dbReference type="GO" id="GO:0016042">
    <property type="term" value="P:lipid catabolic process"/>
    <property type="evidence" value="ECO:0007669"/>
    <property type="project" value="UniProtKB-KW"/>
</dbReference>
<reference evidence="7" key="1">
    <citation type="submission" date="2021-01" db="EMBL/GenBank/DDBJ databases">
        <authorList>
            <person name="Corre E."/>
            <person name="Pelletier E."/>
            <person name="Niang G."/>
            <person name="Scheremetjew M."/>
            <person name="Finn R."/>
            <person name="Kale V."/>
            <person name="Holt S."/>
            <person name="Cochrane G."/>
            <person name="Meng A."/>
            <person name="Brown T."/>
            <person name="Cohen L."/>
        </authorList>
    </citation>
    <scope>NUCLEOTIDE SEQUENCE</scope>
    <source>
        <strain evidence="7">CCMP2058</strain>
    </source>
</reference>
<proteinExistence type="predicted"/>
<accession>A0A7S0DQU8</accession>
<evidence type="ECO:0000256" key="4">
    <source>
        <dbReference type="ARBA" id="ARBA00023098"/>
    </source>
</evidence>
<evidence type="ECO:0000256" key="1">
    <source>
        <dbReference type="ARBA" id="ARBA00013201"/>
    </source>
</evidence>
<feature type="compositionally biased region" description="Basic and acidic residues" evidence="5">
    <location>
        <begin position="468"/>
        <end position="496"/>
    </location>
</feature>
<keyword evidence="6" id="KW-1133">Transmembrane helix</keyword>
<feature type="transmembrane region" description="Helical" evidence="6">
    <location>
        <begin position="6"/>
        <end position="25"/>
    </location>
</feature>
<organism evidence="7">
    <name type="scientific">Amorphochlora amoebiformis</name>
    <dbReference type="NCBI Taxonomy" id="1561963"/>
    <lineage>
        <taxon>Eukaryota</taxon>
        <taxon>Sar</taxon>
        <taxon>Rhizaria</taxon>
        <taxon>Cercozoa</taxon>
        <taxon>Chlorarachniophyceae</taxon>
        <taxon>Amorphochlora</taxon>
    </lineage>
</organism>
<keyword evidence="6" id="KW-0472">Membrane</keyword>
<keyword evidence="2" id="KW-0378">Hydrolase</keyword>
<evidence type="ECO:0000256" key="5">
    <source>
        <dbReference type="SAM" id="MobiDB-lite"/>
    </source>
</evidence>
<evidence type="ECO:0000256" key="2">
    <source>
        <dbReference type="ARBA" id="ARBA00022801"/>
    </source>
</evidence>
<dbReference type="SUPFAM" id="SSF53474">
    <property type="entry name" value="alpha/beta-Hydrolases"/>
    <property type="match status" value="1"/>
</dbReference>
<gene>
    <name evidence="7" type="ORF">LAMO00422_LOCUS18821</name>
</gene>
<sequence>MGLLGIIALVISILGAIVGIVFLGFFDYRFMLVALAGIYILGMSFWYYDVSRSVAQFQGSGHPYPYAGTRMLRVPGSVRYRVYYPADTTTCCGKVSPFYDGVGAFAFGYVTLGLHNCLNPDGCVSCIIEVILRILINIVPLAWISIPTTYKNADPAIPKGVDVKDSKKNRKSIDGKRDTEVESKIAISIETKGEKGFPLIVFSHGLAGTNEEHSIMFSEFARHGYVVAAIAHEDGSAPRARKEDGSNLWFVFPRQDEEEKCHDFACEFPRDPDAQLEGQFWNADRLSLFTKFRIAQVTQRQSEFHSVRNHILKDAPEEIRRIIDPSFVIAGGFSYGATTAALDSVLHPKDYVGAILWDGWFYIDGTEWPKAVHEKGIQHKSLFIGSTAFSGDHPYETAMGRLVKTAKQKSTFFALPNSSHEHFVDLPFWVPTGRPAFCLEAKGHLSNLIMAKEGTLKFLKTLTPNVPNKEEPDTQSKEVKRDPMKEVKKDSISTQN</sequence>
<dbReference type="Pfam" id="PF03403">
    <property type="entry name" value="PAF-AH_p_II"/>
    <property type="match status" value="1"/>
</dbReference>
<dbReference type="EC" id="3.1.1.47" evidence="1"/>
<dbReference type="InterPro" id="IPR029058">
    <property type="entry name" value="AB_hydrolase_fold"/>
</dbReference>